<proteinExistence type="predicted"/>
<feature type="compositionally biased region" description="Basic residues" evidence="1">
    <location>
        <begin position="1"/>
        <end position="18"/>
    </location>
</feature>
<comment type="caution">
    <text evidence="3">The sequence shown here is derived from an EMBL/GenBank/DDBJ whole genome shotgun (WGS) entry which is preliminary data.</text>
</comment>
<feature type="compositionally biased region" description="Basic and acidic residues" evidence="1">
    <location>
        <begin position="19"/>
        <end position="59"/>
    </location>
</feature>
<accession>A0A2U1JF15</accession>
<organism evidence="3 4">
    <name type="scientific">Smittium angustum</name>
    <dbReference type="NCBI Taxonomy" id="133377"/>
    <lineage>
        <taxon>Eukaryota</taxon>
        <taxon>Fungi</taxon>
        <taxon>Fungi incertae sedis</taxon>
        <taxon>Zoopagomycota</taxon>
        <taxon>Kickxellomycotina</taxon>
        <taxon>Harpellomycetes</taxon>
        <taxon>Harpellales</taxon>
        <taxon>Legeriomycetaceae</taxon>
        <taxon>Smittium</taxon>
    </lineage>
</organism>
<dbReference type="AlphaFoldDB" id="A0A2U1JF15"/>
<name>A0A2U1JF15_SMIAN</name>
<dbReference type="EMBL" id="MBFU01000011">
    <property type="protein sequence ID" value="PWA03588.1"/>
    <property type="molecule type" value="Genomic_DNA"/>
</dbReference>
<evidence type="ECO:0000256" key="2">
    <source>
        <dbReference type="SAM" id="Phobius"/>
    </source>
</evidence>
<evidence type="ECO:0000313" key="4">
    <source>
        <dbReference type="Proteomes" id="UP000245591"/>
    </source>
</evidence>
<keyword evidence="2" id="KW-0812">Transmembrane</keyword>
<feature type="transmembrane region" description="Helical" evidence="2">
    <location>
        <begin position="301"/>
        <end position="321"/>
    </location>
</feature>
<protein>
    <recommendedName>
        <fullName evidence="5">MARVEL domain-containing protein</fullName>
    </recommendedName>
</protein>
<keyword evidence="2" id="KW-0472">Membrane</keyword>
<feature type="transmembrane region" description="Helical" evidence="2">
    <location>
        <begin position="220"/>
        <end position="239"/>
    </location>
</feature>
<gene>
    <name evidence="3" type="ORF">BB558_000230</name>
</gene>
<sequence length="329" mass="36976">MFKGNKLKKFGKIGKKTKKQGENIKKQENASPLPEREHSHSDIELGASKDKKVERHSSHPPEPSISVNDVDIIDKPKKTKLRPVSSYLSPRPESIHGDNISPKTRNDEIKKRETISEKTDINKKEIVTAPENPVELKSEHLTEIDESRGSIVLGQVVNAPDYNLDEEKAEKHDFVLGTTKYRSYNIIFRLISFLCSLVFVGFMIAALSKNGEYSVEERKSTPILVLVIGISSLLFQGYIGFTLAVKNNYAKTEKESKKLILISDALFVVIWIAITVLVYTYPYCDISARGSGCWAYNKSGILAAISILIGLVLTGLDKMWISKEEYEEK</sequence>
<evidence type="ECO:0008006" key="5">
    <source>
        <dbReference type="Google" id="ProtNLM"/>
    </source>
</evidence>
<keyword evidence="4" id="KW-1185">Reference proteome</keyword>
<evidence type="ECO:0000256" key="1">
    <source>
        <dbReference type="SAM" id="MobiDB-lite"/>
    </source>
</evidence>
<feature type="region of interest" description="Disordered" evidence="1">
    <location>
        <begin position="1"/>
        <end position="106"/>
    </location>
</feature>
<feature type="transmembrane region" description="Helical" evidence="2">
    <location>
        <begin position="186"/>
        <end position="208"/>
    </location>
</feature>
<reference evidence="3 4" key="1">
    <citation type="journal article" date="2018" name="MBio">
        <title>Comparative Genomics Reveals the Core Gene Toolbox for the Fungus-Insect Symbiosis.</title>
        <authorList>
            <person name="Wang Y."/>
            <person name="Stata M."/>
            <person name="Wang W."/>
            <person name="Stajich J.E."/>
            <person name="White M.M."/>
            <person name="Moncalvo J.M."/>
        </authorList>
    </citation>
    <scope>NUCLEOTIDE SEQUENCE [LARGE SCALE GENOMIC DNA]</scope>
    <source>
        <strain evidence="3 4">AUS-126-30</strain>
    </source>
</reference>
<dbReference type="InterPro" id="IPR004001">
    <property type="entry name" value="Actin_CS"/>
</dbReference>
<feature type="transmembrane region" description="Helical" evidence="2">
    <location>
        <begin position="259"/>
        <end position="281"/>
    </location>
</feature>
<dbReference type="PROSITE" id="PS00432">
    <property type="entry name" value="ACTINS_2"/>
    <property type="match status" value="1"/>
</dbReference>
<evidence type="ECO:0000313" key="3">
    <source>
        <dbReference type="EMBL" id="PWA03588.1"/>
    </source>
</evidence>
<dbReference type="Proteomes" id="UP000245591">
    <property type="component" value="Unassembled WGS sequence"/>
</dbReference>
<keyword evidence="2" id="KW-1133">Transmembrane helix</keyword>